<gene>
    <name evidence="2" type="ORF">TNCT_536711</name>
</gene>
<accession>A0A8X6L3Z1</accession>
<protein>
    <submittedName>
        <fullName evidence="2">Uncharacterized protein</fullName>
    </submittedName>
</protein>
<evidence type="ECO:0000256" key="1">
    <source>
        <dbReference type="SAM" id="SignalP"/>
    </source>
</evidence>
<reference evidence="2" key="1">
    <citation type="submission" date="2020-07" db="EMBL/GenBank/DDBJ databases">
        <title>Multicomponent nature underlies the extraordinary mechanical properties of spider dragline silk.</title>
        <authorList>
            <person name="Kono N."/>
            <person name="Nakamura H."/>
            <person name="Mori M."/>
            <person name="Yoshida Y."/>
            <person name="Ohtoshi R."/>
            <person name="Malay A.D."/>
            <person name="Moran D.A.P."/>
            <person name="Tomita M."/>
            <person name="Numata K."/>
            <person name="Arakawa K."/>
        </authorList>
    </citation>
    <scope>NUCLEOTIDE SEQUENCE</scope>
</reference>
<feature type="signal peptide" evidence="1">
    <location>
        <begin position="1"/>
        <end position="17"/>
    </location>
</feature>
<dbReference type="AlphaFoldDB" id="A0A8X6L3Z1"/>
<comment type="caution">
    <text evidence="2">The sequence shown here is derived from an EMBL/GenBank/DDBJ whole genome shotgun (WGS) entry which is preliminary data.</text>
</comment>
<dbReference type="Proteomes" id="UP000887116">
    <property type="component" value="Unassembled WGS sequence"/>
</dbReference>
<proteinExistence type="predicted"/>
<keyword evidence="1" id="KW-0732">Signal</keyword>
<organism evidence="2 3">
    <name type="scientific">Trichonephila clavata</name>
    <name type="common">Joro spider</name>
    <name type="synonym">Nephila clavata</name>
    <dbReference type="NCBI Taxonomy" id="2740835"/>
    <lineage>
        <taxon>Eukaryota</taxon>
        <taxon>Metazoa</taxon>
        <taxon>Ecdysozoa</taxon>
        <taxon>Arthropoda</taxon>
        <taxon>Chelicerata</taxon>
        <taxon>Arachnida</taxon>
        <taxon>Araneae</taxon>
        <taxon>Araneomorphae</taxon>
        <taxon>Entelegynae</taxon>
        <taxon>Araneoidea</taxon>
        <taxon>Nephilidae</taxon>
        <taxon>Trichonephila</taxon>
    </lineage>
</organism>
<keyword evidence="3" id="KW-1185">Reference proteome</keyword>
<evidence type="ECO:0000313" key="3">
    <source>
        <dbReference type="Proteomes" id="UP000887116"/>
    </source>
</evidence>
<name>A0A8X6L3Z1_TRICU</name>
<feature type="chain" id="PRO_5036498319" evidence="1">
    <location>
        <begin position="18"/>
        <end position="99"/>
    </location>
</feature>
<evidence type="ECO:0000313" key="2">
    <source>
        <dbReference type="EMBL" id="GFQ92898.1"/>
    </source>
</evidence>
<dbReference type="EMBL" id="BMAO01014103">
    <property type="protein sequence ID" value="GFQ92898.1"/>
    <property type="molecule type" value="Genomic_DNA"/>
</dbReference>
<sequence length="99" mass="11441">MKFALILFFAVLAVAYAQRPELCKGRVPCKPRRPARPLIRIPIIPVRRYGLGDDDQYFASLGGADVGRYRNVMDKHLVYHYTDKNFEDLKNEEKLETAN</sequence>